<dbReference type="InterPro" id="IPR004146">
    <property type="entry name" value="DC1"/>
</dbReference>
<proteinExistence type="predicted"/>
<keyword evidence="7" id="KW-1185">Reference proteome</keyword>
<dbReference type="OrthoDB" id="1751017at2759"/>
<keyword evidence="2" id="KW-0677">Repeat</keyword>
<dbReference type="InterPro" id="IPR046349">
    <property type="entry name" value="C1-like_sf"/>
</dbReference>
<evidence type="ECO:0000256" key="2">
    <source>
        <dbReference type="ARBA" id="ARBA00022737"/>
    </source>
</evidence>
<dbReference type="AlphaFoldDB" id="A0A6A1WQN0"/>
<evidence type="ECO:0000313" key="7">
    <source>
        <dbReference type="Proteomes" id="UP000516437"/>
    </source>
</evidence>
<keyword evidence="4" id="KW-0472">Membrane</keyword>
<evidence type="ECO:0000259" key="5">
    <source>
        <dbReference type="PROSITE" id="PS50081"/>
    </source>
</evidence>
<reference evidence="6 7" key="1">
    <citation type="journal article" date="2019" name="Plant Biotechnol. J.">
        <title>The red bayberry genome and genetic basis of sex determination.</title>
        <authorList>
            <person name="Jia H.M."/>
            <person name="Jia H.J."/>
            <person name="Cai Q.L."/>
            <person name="Wang Y."/>
            <person name="Zhao H.B."/>
            <person name="Yang W.F."/>
            <person name="Wang G.Y."/>
            <person name="Li Y.H."/>
            <person name="Zhan D.L."/>
            <person name="Shen Y.T."/>
            <person name="Niu Q.F."/>
            <person name="Chang L."/>
            <person name="Qiu J."/>
            <person name="Zhao L."/>
            <person name="Xie H.B."/>
            <person name="Fu W.Y."/>
            <person name="Jin J."/>
            <person name="Li X.W."/>
            <person name="Jiao Y."/>
            <person name="Zhou C.C."/>
            <person name="Tu T."/>
            <person name="Chai C.Y."/>
            <person name="Gao J.L."/>
            <person name="Fan L.J."/>
            <person name="van de Weg E."/>
            <person name="Wang J.Y."/>
            <person name="Gao Z.S."/>
        </authorList>
    </citation>
    <scope>NUCLEOTIDE SEQUENCE [LARGE SCALE GENOMIC DNA]</scope>
    <source>
        <tissue evidence="6">Leaves</tissue>
    </source>
</reference>
<keyword evidence="4" id="KW-1133">Transmembrane helix</keyword>
<comment type="caution">
    <text evidence="6">The sequence shown here is derived from an EMBL/GenBank/DDBJ whole genome shotgun (WGS) entry which is preliminary data.</text>
</comment>
<keyword evidence="3" id="KW-0862">Zinc</keyword>
<dbReference type="SUPFAM" id="SSF57889">
    <property type="entry name" value="Cysteine-rich domain"/>
    <property type="match status" value="1"/>
</dbReference>
<evidence type="ECO:0000256" key="1">
    <source>
        <dbReference type="ARBA" id="ARBA00022723"/>
    </source>
</evidence>
<dbReference type="EMBL" id="RXIC02000019">
    <property type="protein sequence ID" value="KAB1227474.1"/>
    <property type="molecule type" value="Genomic_DNA"/>
</dbReference>
<feature type="domain" description="Phorbol-ester/DAG-type" evidence="5">
    <location>
        <begin position="125"/>
        <end position="177"/>
    </location>
</feature>
<evidence type="ECO:0000256" key="4">
    <source>
        <dbReference type="SAM" id="Phobius"/>
    </source>
</evidence>
<keyword evidence="4" id="KW-0812">Transmembrane</keyword>
<sequence length="245" mass="28623">MFLEEDKIKRTFENFNKQKHIRVLIVSSVFFLNNLHLVVNFIWNKDPFRRVLHFTVVIDLEVSDHLQLRFFHIFLFPFFEVHTSYKKLPICTCVGTNHGCIRDCLRERDAEVLIKEMEIEHFSHRHPLILTEVLETDGEKGVICSGCEESVLGPGYKCYECNFLLHKSCAELPREIQHPVHPNHTLTLRTSNNYASYCDACLKICRNCFTYKCNSCDFDLDIKCASRAELILTIVNNINMCSPIF</sequence>
<evidence type="ECO:0000313" key="6">
    <source>
        <dbReference type="EMBL" id="KAB1227474.1"/>
    </source>
</evidence>
<keyword evidence="1" id="KW-0479">Metal-binding</keyword>
<evidence type="ECO:0000256" key="3">
    <source>
        <dbReference type="ARBA" id="ARBA00022833"/>
    </source>
</evidence>
<gene>
    <name evidence="6" type="ORF">CJ030_MR1G028874</name>
</gene>
<organism evidence="6 7">
    <name type="scientific">Morella rubra</name>
    <name type="common">Chinese bayberry</name>
    <dbReference type="NCBI Taxonomy" id="262757"/>
    <lineage>
        <taxon>Eukaryota</taxon>
        <taxon>Viridiplantae</taxon>
        <taxon>Streptophyta</taxon>
        <taxon>Embryophyta</taxon>
        <taxon>Tracheophyta</taxon>
        <taxon>Spermatophyta</taxon>
        <taxon>Magnoliopsida</taxon>
        <taxon>eudicotyledons</taxon>
        <taxon>Gunneridae</taxon>
        <taxon>Pentapetalae</taxon>
        <taxon>rosids</taxon>
        <taxon>fabids</taxon>
        <taxon>Fagales</taxon>
        <taxon>Myricaceae</taxon>
        <taxon>Morella</taxon>
    </lineage>
</organism>
<dbReference type="InterPro" id="IPR002219">
    <property type="entry name" value="PKC_DAG/PE"/>
</dbReference>
<feature type="transmembrane region" description="Helical" evidence="4">
    <location>
        <begin position="21"/>
        <end position="43"/>
    </location>
</feature>
<dbReference type="Proteomes" id="UP000516437">
    <property type="component" value="Chromosome 1"/>
</dbReference>
<dbReference type="PROSITE" id="PS50081">
    <property type="entry name" value="ZF_DAG_PE_2"/>
    <property type="match status" value="1"/>
</dbReference>
<dbReference type="Pfam" id="PF03107">
    <property type="entry name" value="C1_2"/>
    <property type="match status" value="2"/>
</dbReference>
<dbReference type="Gene3D" id="3.30.60.20">
    <property type="match status" value="1"/>
</dbReference>
<dbReference type="PANTHER" id="PTHR46288:SF27">
    <property type="entry name" value="CYSTEINE_HISTIDINE-RICH C1 DOMAIN FAMILY PROTEIN"/>
    <property type="match status" value="1"/>
</dbReference>
<accession>A0A6A1WQN0</accession>
<dbReference type="PANTHER" id="PTHR46288">
    <property type="entry name" value="PHORBOL-ESTER/DAG-TYPE DOMAIN-CONTAINING PROTEIN"/>
    <property type="match status" value="1"/>
</dbReference>
<protein>
    <recommendedName>
        <fullName evidence="5">Phorbol-ester/DAG-type domain-containing protein</fullName>
    </recommendedName>
</protein>
<dbReference type="GO" id="GO:0046872">
    <property type="term" value="F:metal ion binding"/>
    <property type="evidence" value="ECO:0007669"/>
    <property type="project" value="UniProtKB-KW"/>
</dbReference>
<name>A0A6A1WQN0_9ROSI</name>